<dbReference type="GO" id="GO:0009246">
    <property type="term" value="P:enterobacterial common antigen biosynthetic process"/>
    <property type="evidence" value="ECO:0007669"/>
    <property type="project" value="TreeGrafter"/>
</dbReference>
<keyword evidence="9" id="KW-0808">Transferase</keyword>
<feature type="transmembrane region" description="Helical" evidence="7">
    <location>
        <begin position="259"/>
        <end position="276"/>
    </location>
</feature>
<feature type="transmembrane region" description="Helical" evidence="7">
    <location>
        <begin position="134"/>
        <end position="154"/>
    </location>
</feature>
<feature type="transmembrane region" description="Helical" evidence="7">
    <location>
        <begin position="96"/>
        <end position="114"/>
    </location>
</feature>
<keyword evidence="5 7" id="KW-1133">Transmembrane helix</keyword>
<accession>A0A926NQT2</accession>
<keyword evidence="6 7" id="KW-0472">Membrane</keyword>
<evidence type="ECO:0000256" key="3">
    <source>
        <dbReference type="ARBA" id="ARBA00022475"/>
    </source>
</evidence>
<comment type="subcellular location">
    <subcellularLocation>
        <location evidence="1">Cell membrane</location>
        <topology evidence="1">Multi-pass membrane protein</topology>
    </subcellularLocation>
</comment>
<feature type="transmembrane region" description="Helical" evidence="7">
    <location>
        <begin position="199"/>
        <end position="216"/>
    </location>
</feature>
<dbReference type="PANTHER" id="PTHR40074:SF2">
    <property type="entry name" value="O-ACETYLTRANSFERASE WECH"/>
    <property type="match status" value="1"/>
</dbReference>
<evidence type="ECO:0000313" key="10">
    <source>
        <dbReference type="Proteomes" id="UP000626844"/>
    </source>
</evidence>
<evidence type="ECO:0000256" key="1">
    <source>
        <dbReference type="ARBA" id="ARBA00004651"/>
    </source>
</evidence>
<evidence type="ECO:0000256" key="6">
    <source>
        <dbReference type="ARBA" id="ARBA00023136"/>
    </source>
</evidence>
<dbReference type="AlphaFoldDB" id="A0A926NQT2"/>
<keyword evidence="4 7" id="KW-0812">Transmembrane</keyword>
<gene>
    <name evidence="9" type="ORF">IC621_19025</name>
</gene>
<feature type="transmembrane region" description="Helical" evidence="7">
    <location>
        <begin position="161"/>
        <end position="179"/>
    </location>
</feature>
<dbReference type="GO" id="GO:0016413">
    <property type="term" value="F:O-acetyltransferase activity"/>
    <property type="evidence" value="ECO:0007669"/>
    <property type="project" value="TreeGrafter"/>
</dbReference>
<proteinExistence type="inferred from homology"/>
<feature type="transmembrane region" description="Helical" evidence="7">
    <location>
        <begin position="58"/>
        <end position="76"/>
    </location>
</feature>
<feature type="transmembrane region" description="Helical" evidence="7">
    <location>
        <begin position="228"/>
        <end position="247"/>
    </location>
</feature>
<dbReference type="PANTHER" id="PTHR40074">
    <property type="entry name" value="O-ACETYLTRANSFERASE WECH"/>
    <property type="match status" value="1"/>
</dbReference>
<reference evidence="9" key="1">
    <citation type="submission" date="2020-09" db="EMBL/GenBank/DDBJ databases">
        <title>A novel bacterium of genus Bacillus, isolated from South China Sea.</title>
        <authorList>
            <person name="Huang H."/>
            <person name="Mo K."/>
            <person name="Hu Y."/>
        </authorList>
    </citation>
    <scope>NUCLEOTIDE SEQUENCE</scope>
    <source>
        <strain evidence="9">IB182487</strain>
    </source>
</reference>
<protein>
    <submittedName>
        <fullName evidence="9">Acyltransferase</fullName>
    </submittedName>
</protein>
<dbReference type="RefSeq" id="WP_191160392.1">
    <property type="nucleotide sequence ID" value="NZ_JACXAI010000029.1"/>
</dbReference>
<feature type="transmembrane region" description="Helical" evidence="7">
    <location>
        <begin position="320"/>
        <end position="349"/>
    </location>
</feature>
<dbReference type="GO" id="GO:0005886">
    <property type="term" value="C:plasma membrane"/>
    <property type="evidence" value="ECO:0007669"/>
    <property type="project" value="UniProtKB-SubCell"/>
</dbReference>
<comment type="caution">
    <text evidence="9">The sequence shown here is derived from an EMBL/GenBank/DDBJ whole genome shotgun (WGS) entry which is preliminary data.</text>
</comment>
<feature type="transmembrane region" description="Helical" evidence="7">
    <location>
        <begin position="21"/>
        <end position="38"/>
    </location>
</feature>
<dbReference type="Proteomes" id="UP000626844">
    <property type="component" value="Unassembled WGS sequence"/>
</dbReference>
<evidence type="ECO:0000259" key="8">
    <source>
        <dbReference type="Pfam" id="PF01757"/>
    </source>
</evidence>
<keyword evidence="3" id="KW-1003">Cell membrane</keyword>
<evidence type="ECO:0000256" key="2">
    <source>
        <dbReference type="ARBA" id="ARBA00007400"/>
    </source>
</evidence>
<feature type="domain" description="Acyltransferase 3" evidence="8">
    <location>
        <begin position="19"/>
        <end position="335"/>
    </location>
</feature>
<evidence type="ECO:0000313" key="9">
    <source>
        <dbReference type="EMBL" id="MBD1382317.1"/>
    </source>
</evidence>
<name>A0A926NQT2_9BACI</name>
<evidence type="ECO:0000256" key="4">
    <source>
        <dbReference type="ARBA" id="ARBA00022692"/>
    </source>
</evidence>
<dbReference type="InterPro" id="IPR002656">
    <property type="entry name" value="Acyl_transf_3_dom"/>
</dbReference>
<comment type="similarity">
    <text evidence="2">Belongs to the acyltransferase 3 family.</text>
</comment>
<organism evidence="9 10">
    <name type="scientific">Metabacillus arenae</name>
    <dbReference type="NCBI Taxonomy" id="2771434"/>
    <lineage>
        <taxon>Bacteria</taxon>
        <taxon>Bacillati</taxon>
        <taxon>Bacillota</taxon>
        <taxon>Bacilli</taxon>
        <taxon>Bacillales</taxon>
        <taxon>Bacillaceae</taxon>
        <taxon>Metabacillus</taxon>
    </lineage>
</organism>
<evidence type="ECO:0000256" key="7">
    <source>
        <dbReference type="SAM" id="Phobius"/>
    </source>
</evidence>
<evidence type="ECO:0000256" key="5">
    <source>
        <dbReference type="ARBA" id="ARBA00022989"/>
    </source>
</evidence>
<keyword evidence="10" id="KW-1185">Reference proteome</keyword>
<keyword evidence="9" id="KW-0012">Acyltransferase</keyword>
<dbReference type="EMBL" id="JACXAI010000029">
    <property type="protein sequence ID" value="MBD1382317.1"/>
    <property type="molecule type" value="Genomic_DNA"/>
</dbReference>
<sequence length="374" mass="42999">MSAESANQSSKNSKKYIFEIHFLRAFACLAVVAVHVSATNYGMNDETWSDFSYFLNQVGRFGTPIFAVISGFLLFYQVKRKGFKLGRFFTSRLSKILIPFLAWSLIYRYLLYYYNNQAIGEPWAEIKKILMGDSFYHLYFVAIVVQFYVIFPFLQKLFRTQTLMLVFTFISLLISYNLYGFNPGLEGEWGEFLASKSFMPIWIFYFAFGGLLAYFWDEILSFATKRPWKMLILALIITAGAVVEYTLEGAVSNRRLSNLVNIPLLCIATIGIYPLLAKSNFIKKPLTLIGQYSMGIYLIHPLILYLFARHLPEQYWNMNYIPLMFVAVMLIAVIFIGLFSFIPLSGFVIPVPKIKKSTKPHEAGEGVQQKKQPA</sequence>
<dbReference type="Pfam" id="PF01757">
    <property type="entry name" value="Acyl_transf_3"/>
    <property type="match status" value="1"/>
</dbReference>
<feature type="transmembrane region" description="Helical" evidence="7">
    <location>
        <begin position="288"/>
        <end position="308"/>
    </location>
</feature>